<evidence type="ECO:0000313" key="2">
    <source>
        <dbReference type="EMBL" id="EPR42865.1"/>
    </source>
</evidence>
<accession>S7U1H3</accession>
<dbReference type="OrthoDB" id="9962650at2"/>
<dbReference type="STRING" id="897.B2D07_13345"/>
<keyword evidence="1" id="KW-1133">Transmembrane helix</keyword>
<evidence type="ECO:0000313" key="3">
    <source>
        <dbReference type="Proteomes" id="UP000014977"/>
    </source>
</evidence>
<proteinExistence type="predicted"/>
<dbReference type="Proteomes" id="UP000014977">
    <property type="component" value="Unassembled WGS sequence"/>
</dbReference>
<keyword evidence="1" id="KW-0812">Transmembrane</keyword>
<dbReference type="RefSeq" id="WP_020875900.1">
    <property type="nucleotide sequence ID" value="NZ_ATHJ01000063.1"/>
</dbReference>
<comment type="caution">
    <text evidence="2">The sequence shown here is derived from an EMBL/GenBank/DDBJ whole genome shotgun (WGS) entry which is preliminary data.</text>
</comment>
<organism evidence="2 3">
    <name type="scientific">Desulfococcus multivorans DSM 2059</name>
    <dbReference type="NCBI Taxonomy" id="1121405"/>
    <lineage>
        <taxon>Bacteria</taxon>
        <taxon>Pseudomonadati</taxon>
        <taxon>Thermodesulfobacteriota</taxon>
        <taxon>Desulfobacteria</taxon>
        <taxon>Desulfobacterales</taxon>
        <taxon>Desulfococcaceae</taxon>
        <taxon>Desulfococcus</taxon>
    </lineage>
</organism>
<dbReference type="EMBL" id="ATHJ01000063">
    <property type="protein sequence ID" value="EPR42865.1"/>
    <property type="molecule type" value="Genomic_DNA"/>
</dbReference>
<keyword evidence="1" id="KW-0472">Membrane</keyword>
<keyword evidence="3" id="KW-1185">Reference proteome</keyword>
<protein>
    <submittedName>
        <fullName evidence="2">Uncharacterized protein</fullName>
    </submittedName>
</protein>
<feature type="transmembrane region" description="Helical" evidence="1">
    <location>
        <begin position="57"/>
        <end position="78"/>
    </location>
</feature>
<name>S7U1H3_DESML</name>
<reference evidence="2 3" key="1">
    <citation type="journal article" date="2013" name="Genome Announc.">
        <title>Draft genome sequences for three mercury-methylating, sulfate-reducing bacteria.</title>
        <authorList>
            <person name="Brown S.D."/>
            <person name="Hurt R.A.Jr."/>
            <person name="Gilmour C.C."/>
            <person name="Elias D.A."/>
        </authorList>
    </citation>
    <scope>NUCLEOTIDE SEQUENCE [LARGE SCALE GENOMIC DNA]</scope>
    <source>
        <strain evidence="2 3">DSM 2059</strain>
    </source>
</reference>
<dbReference type="AlphaFoldDB" id="S7U1H3"/>
<sequence>MKPVYRNRLNAVLRTAYREKTAAPVPDGWQRGVMERIHVLPSALAWRARVVYEFTGLSWRFAAAACVLVIVMLSVVAFQDGFQTEYEMARLFIGDPLEFSLVQSMGIF</sequence>
<evidence type="ECO:0000256" key="1">
    <source>
        <dbReference type="SAM" id="Phobius"/>
    </source>
</evidence>
<gene>
    <name evidence="2" type="ORF">dsmv_1516</name>
</gene>